<name>A0AAN4YYX9_9BILA</name>
<evidence type="ECO:0000313" key="3">
    <source>
        <dbReference type="Proteomes" id="UP001328107"/>
    </source>
</evidence>
<dbReference type="AlphaFoldDB" id="A0AAN4YYX9"/>
<feature type="non-terminal residue" evidence="2">
    <location>
        <position position="1"/>
    </location>
</feature>
<accession>A0AAN4YYX9</accession>
<comment type="caution">
    <text evidence="2">The sequence shown here is derived from an EMBL/GenBank/DDBJ whole genome shotgun (WGS) entry which is preliminary data.</text>
</comment>
<sequence length="153" mass="17060">VFTTNHSKRVTLVNAVRSTAAGRRSLMAQLSATKTFLCDSHFSPSGFNSFTSGSVLKPNAVPFFLDSKFEEFADATFEEPIADMHYPSTSTSCQNVHPIHSSLAEIRAQAQANYQQLLLEEEALRKRKKALRDLSLSQARLQAGVDRLMRVRN</sequence>
<evidence type="ECO:0000313" key="2">
    <source>
        <dbReference type="EMBL" id="GMR30983.1"/>
    </source>
</evidence>
<proteinExistence type="predicted"/>
<keyword evidence="3" id="KW-1185">Reference proteome</keyword>
<keyword evidence="1" id="KW-0175">Coiled coil</keyword>
<evidence type="ECO:0000256" key="1">
    <source>
        <dbReference type="SAM" id="Coils"/>
    </source>
</evidence>
<gene>
    <name evidence="2" type="ORF">PMAYCL1PPCAC_01178</name>
</gene>
<reference evidence="3" key="1">
    <citation type="submission" date="2022-10" db="EMBL/GenBank/DDBJ databases">
        <title>Genome assembly of Pristionchus species.</title>
        <authorList>
            <person name="Yoshida K."/>
            <person name="Sommer R.J."/>
        </authorList>
    </citation>
    <scope>NUCLEOTIDE SEQUENCE [LARGE SCALE GENOMIC DNA]</scope>
    <source>
        <strain evidence="3">RS5460</strain>
    </source>
</reference>
<protein>
    <submittedName>
        <fullName evidence="2">Uncharacterized protein</fullName>
    </submittedName>
</protein>
<dbReference type="EMBL" id="BTRK01000001">
    <property type="protein sequence ID" value="GMR30983.1"/>
    <property type="molecule type" value="Genomic_DNA"/>
</dbReference>
<feature type="coiled-coil region" evidence="1">
    <location>
        <begin position="107"/>
        <end position="134"/>
    </location>
</feature>
<feature type="non-terminal residue" evidence="2">
    <location>
        <position position="153"/>
    </location>
</feature>
<organism evidence="2 3">
    <name type="scientific">Pristionchus mayeri</name>
    <dbReference type="NCBI Taxonomy" id="1317129"/>
    <lineage>
        <taxon>Eukaryota</taxon>
        <taxon>Metazoa</taxon>
        <taxon>Ecdysozoa</taxon>
        <taxon>Nematoda</taxon>
        <taxon>Chromadorea</taxon>
        <taxon>Rhabditida</taxon>
        <taxon>Rhabditina</taxon>
        <taxon>Diplogasteromorpha</taxon>
        <taxon>Diplogasteroidea</taxon>
        <taxon>Neodiplogasteridae</taxon>
        <taxon>Pristionchus</taxon>
    </lineage>
</organism>
<dbReference type="Proteomes" id="UP001328107">
    <property type="component" value="Unassembled WGS sequence"/>
</dbReference>